<reference evidence="3" key="2">
    <citation type="submission" date="2015-01" db="EMBL/GenBank/DDBJ databases">
        <title>Evolutionary Origins and Diversification of the Mycorrhizal Mutualists.</title>
        <authorList>
            <consortium name="DOE Joint Genome Institute"/>
            <consortium name="Mycorrhizal Genomics Consortium"/>
            <person name="Kohler A."/>
            <person name="Kuo A."/>
            <person name="Nagy L.G."/>
            <person name="Floudas D."/>
            <person name="Copeland A."/>
            <person name="Barry K.W."/>
            <person name="Cichocki N."/>
            <person name="Veneault-Fourrey C."/>
            <person name="LaButti K."/>
            <person name="Lindquist E.A."/>
            <person name="Lipzen A."/>
            <person name="Lundell T."/>
            <person name="Morin E."/>
            <person name="Murat C."/>
            <person name="Riley R."/>
            <person name="Ohm R."/>
            <person name="Sun H."/>
            <person name="Tunlid A."/>
            <person name="Henrissat B."/>
            <person name="Grigoriev I.V."/>
            <person name="Hibbett D.S."/>
            <person name="Martin F."/>
        </authorList>
    </citation>
    <scope>NUCLEOTIDE SEQUENCE [LARGE SCALE GENOMIC DNA]</scope>
    <source>
        <strain evidence="3">F 1598</strain>
    </source>
</reference>
<reference evidence="2 3" key="1">
    <citation type="submission" date="2014-04" db="EMBL/GenBank/DDBJ databases">
        <authorList>
            <consortium name="DOE Joint Genome Institute"/>
            <person name="Kuo A."/>
            <person name="Tarkka M."/>
            <person name="Buscot F."/>
            <person name="Kohler A."/>
            <person name="Nagy L.G."/>
            <person name="Floudas D."/>
            <person name="Copeland A."/>
            <person name="Barry K.W."/>
            <person name="Cichocki N."/>
            <person name="Veneault-Fourrey C."/>
            <person name="LaButti K."/>
            <person name="Lindquist E.A."/>
            <person name="Lipzen A."/>
            <person name="Lundell T."/>
            <person name="Morin E."/>
            <person name="Murat C."/>
            <person name="Sun H."/>
            <person name="Tunlid A."/>
            <person name="Henrissat B."/>
            <person name="Grigoriev I.V."/>
            <person name="Hibbett D.S."/>
            <person name="Martin F."/>
            <person name="Nordberg H.P."/>
            <person name="Cantor M.N."/>
            <person name="Hua S.X."/>
        </authorList>
    </citation>
    <scope>NUCLEOTIDE SEQUENCE [LARGE SCALE GENOMIC DNA]</scope>
    <source>
        <strain evidence="2 3">F 1598</strain>
    </source>
</reference>
<proteinExistence type="predicted"/>
<evidence type="ECO:0000313" key="2">
    <source>
        <dbReference type="EMBL" id="KIM77836.1"/>
    </source>
</evidence>
<dbReference type="AlphaFoldDB" id="A0A0C3FD98"/>
<name>A0A0C3FD98_PILCF</name>
<dbReference type="EMBL" id="KN833021">
    <property type="protein sequence ID" value="KIM77836.1"/>
    <property type="molecule type" value="Genomic_DNA"/>
</dbReference>
<dbReference type="InParanoid" id="A0A0C3FD98"/>
<keyword evidence="3" id="KW-1185">Reference proteome</keyword>
<feature type="region of interest" description="Disordered" evidence="1">
    <location>
        <begin position="42"/>
        <end position="73"/>
    </location>
</feature>
<gene>
    <name evidence="2" type="ORF">PILCRDRAFT_825059</name>
</gene>
<sequence>MGTRLIAHWNAAVGFRFVRLYDLLDDLPRADFKTLAASLSHLQGSSSEHGDGRSDTQRSSCHRLGMGLSSLIW</sequence>
<dbReference type="Proteomes" id="UP000054166">
    <property type="component" value="Unassembled WGS sequence"/>
</dbReference>
<dbReference type="HOGENOM" id="CLU_2705725_0_0_1"/>
<evidence type="ECO:0000256" key="1">
    <source>
        <dbReference type="SAM" id="MobiDB-lite"/>
    </source>
</evidence>
<protein>
    <submittedName>
        <fullName evidence="2">Uncharacterized protein</fullName>
    </submittedName>
</protein>
<organism evidence="2 3">
    <name type="scientific">Piloderma croceum (strain F 1598)</name>
    <dbReference type="NCBI Taxonomy" id="765440"/>
    <lineage>
        <taxon>Eukaryota</taxon>
        <taxon>Fungi</taxon>
        <taxon>Dikarya</taxon>
        <taxon>Basidiomycota</taxon>
        <taxon>Agaricomycotina</taxon>
        <taxon>Agaricomycetes</taxon>
        <taxon>Agaricomycetidae</taxon>
        <taxon>Atheliales</taxon>
        <taxon>Atheliaceae</taxon>
        <taxon>Piloderma</taxon>
    </lineage>
</organism>
<accession>A0A0C3FD98</accession>
<evidence type="ECO:0000313" key="3">
    <source>
        <dbReference type="Proteomes" id="UP000054166"/>
    </source>
</evidence>